<dbReference type="AlphaFoldDB" id="A0A1B4G271"/>
<dbReference type="Proteomes" id="UP000067711">
    <property type="component" value="Chromosome 1"/>
</dbReference>
<accession>A0A1B4G271</accession>
<evidence type="ECO:0000313" key="2">
    <source>
        <dbReference type="Proteomes" id="UP000067711"/>
    </source>
</evidence>
<sequence length="159" mass="17520">MDYVSRYTDLVYSANGGIAVCRYRLLALASEPTQLVIQVENHGGNKDILITDHIVRDGILNRIADRELTGVPFDMLCVALTEAGQHHIVFVEADLEDYIHRGYPYERSAQPAARGRHIERISINSGDLVVGRARLQTAHATPTLAVDSLTAILDRPTSA</sequence>
<organism evidence="1 2">
    <name type="scientific">Burkholderia mayonis</name>
    <dbReference type="NCBI Taxonomy" id="1385591"/>
    <lineage>
        <taxon>Bacteria</taxon>
        <taxon>Pseudomonadati</taxon>
        <taxon>Pseudomonadota</taxon>
        <taxon>Betaproteobacteria</taxon>
        <taxon>Burkholderiales</taxon>
        <taxon>Burkholderiaceae</taxon>
        <taxon>Burkholderia</taxon>
        <taxon>pseudomallei group</taxon>
    </lineage>
</organism>
<reference evidence="1 2" key="1">
    <citation type="submission" date="2015-12" db="EMBL/GenBank/DDBJ databases">
        <title>Diversity of Burkholderia near neighbor genomes.</title>
        <authorList>
            <person name="Sahl J."/>
            <person name="Wagner D."/>
            <person name="Keim P."/>
        </authorList>
    </citation>
    <scope>NUCLEOTIDE SEQUENCE [LARGE SCALE GENOMIC DNA]</scope>
    <source>
        <strain evidence="1 2">BDU8</strain>
    </source>
</reference>
<name>A0A1B4G271_9BURK</name>
<proteinExistence type="predicted"/>
<protein>
    <submittedName>
        <fullName evidence="1">Uncharacterized protein</fullName>
    </submittedName>
</protein>
<dbReference type="RefSeq" id="WP_066493921.1">
    <property type="nucleotide sequence ID" value="NZ_CP013389.1"/>
</dbReference>
<evidence type="ECO:0000313" key="1">
    <source>
        <dbReference type="EMBL" id="AOJ10026.1"/>
    </source>
</evidence>
<dbReference type="EMBL" id="CP013389">
    <property type="protein sequence ID" value="AOJ10026.1"/>
    <property type="molecule type" value="Genomic_DNA"/>
</dbReference>
<gene>
    <name evidence="1" type="ORF">WS71_22520</name>
</gene>